<gene>
    <name evidence="2" type="ORF">LPJ61_006156</name>
</gene>
<dbReference type="AlphaFoldDB" id="A0A9W7XWW3"/>
<feature type="non-terminal residue" evidence="2">
    <location>
        <position position="138"/>
    </location>
</feature>
<accession>A0A9W7XWW3</accession>
<feature type="compositionally biased region" description="Basic residues" evidence="1">
    <location>
        <begin position="43"/>
        <end position="60"/>
    </location>
</feature>
<evidence type="ECO:0000313" key="3">
    <source>
        <dbReference type="Proteomes" id="UP001143981"/>
    </source>
</evidence>
<comment type="caution">
    <text evidence="2">The sequence shown here is derived from an EMBL/GenBank/DDBJ whole genome shotgun (WGS) entry which is preliminary data.</text>
</comment>
<feature type="non-terminal residue" evidence="2">
    <location>
        <position position="1"/>
    </location>
</feature>
<feature type="compositionally biased region" description="Low complexity" evidence="1">
    <location>
        <begin position="77"/>
        <end position="88"/>
    </location>
</feature>
<evidence type="ECO:0000256" key="1">
    <source>
        <dbReference type="SAM" id="MobiDB-lite"/>
    </source>
</evidence>
<feature type="compositionally biased region" description="Basic and acidic residues" evidence="1">
    <location>
        <begin position="18"/>
        <end position="32"/>
    </location>
</feature>
<name>A0A9W7XWW3_9FUNG</name>
<dbReference type="EMBL" id="JANBOI010002666">
    <property type="protein sequence ID" value="KAJ1720472.1"/>
    <property type="molecule type" value="Genomic_DNA"/>
</dbReference>
<reference evidence="2" key="1">
    <citation type="submission" date="2022-07" db="EMBL/GenBank/DDBJ databases">
        <title>Phylogenomic reconstructions and comparative analyses of Kickxellomycotina fungi.</title>
        <authorList>
            <person name="Reynolds N.K."/>
            <person name="Stajich J.E."/>
            <person name="Barry K."/>
            <person name="Grigoriev I.V."/>
            <person name="Crous P."/>
            <person name="Smith M.E."/>
        </authorList>
    </citation>
    <scope>NUCLEOTIDE SEQUENCE</scope>
    <source>
        <strain evidence="2">BCRC 34381</strain>
    </source>
</reference>
<organism evidence="2 3">
    <name type="scientific">Coemansia biformis</name>
    <dbReference type="NCBI Taxonomy" id="1286918"/>
    <lineage>
        <taxon>Eukaryota</taxon>
        <taxon>Fungi</taxon>
        <taxon>Fungi incertae sedis</taxon>
        <taxon>Zoopagomycota</taxon>
        <taxon>Kickxellomycotina</taxon>
        <taxon>Kickxellomycetes</taxon>
        <taxon>Kickxellales</taxon>
        <taxon>Kickxellaceae</taxon>
        <taxon>Coemansia</taxon>
    </lineage>
</organism>
<sequence>LPPRRRRVGGGDGPVADADGHAARARRADDAGRALLRVPGARGGRRGPVPRHRRRPRARAGRVVADPGHVRGRRVVGRGPAAGRPAVGRARRPDGRQRAGHLWRGADCVRRLRRVEPQCPGAAAAAARHGGGGSDIRL</sequence>
<proteinExistence type="predicted"/>
<feature type="region of interest" description="Disordered" evidence="1">
    <location>
        <begin position="1"/>
        <end position="99"/>
    </location>
</feature>
<protein>
    <submittedName>
        <fullName evidence="2">Uncharacterized protein</fullName>
    </submittedName>
</protein>
<evidence type="ECO:0000313" key="2">
    <source>
        <dbReference type="EMBL" id="KAJ1720472.1"/>
    </source>
</evidence>
<dbReference type="Proteomes" id="UP001143981">
    <property type="component" value="Unassembled WGS sequence"/>
</dbReference>
<keyword evidence="3" id="KW-1185">Reference proteome</keyword>